<evidence type="ECO:0000313" key="14">
    <source>
        <dbReference type="Proteomes" id="UP000236893"/>
    </source>
</evidence>
<reference evidence="13 14" key="1">
    <citation type="submission" date="2018-01" db="EMBL/GenBank/DDBJ databases">
        <authorList>
            <person name="Gaut B.S."/>
            <person name="Morton B.R."/>
            <person name="Clegg M.T."/>
            <person name="Duvall M.R."/>
        </authorList>
    </citation>
    <scope>NUCLEOTIDE SEQUENCE [LARGE SCALE GENOMIC DNA]</scope>
    <source>
        <strain evidence="13 14">HR-AV</strain>
    </source>
</reference>
<dbReference type="PANTHER" id="PTHR31120:SF6">
    <property type="entry name" value="METALLOPROTEASE TIKI HOMOLOG"/>
    <property type="match status" value="1"/>
</dbReference>
<keyword evidence="4" id="KW-0645">Protease</keyword>
<proteinExistence type="predicted"/>
<evidence type="ECO:0000256" key="7">
    <source>
        <dbReference type="ARBA" id="ARBA00022729"/>
    </source>
</evidence>
<comment type="cofactor">
    <cofactor evidence="1">
        <name>Mn(2+)</name>
        <dbReference type="ChEBI" id="CHEBI:29035"/>
    </cofactor>
</comment>
<keyword evidence="8" id="KW-0378">Hydrolase</keyword>
<evidence type="ECO:0000256" key="12">
    <source>
        <dbReference type="ARBA" id="ARBA00023180"/>
    </source>
</evidence>
<dbReference type="GO" id="GO:0016020">
    <property type="term" value="C:membrane"/>
    <property type="evidence" value="ECO:0007669"/>
    <property type="project" value="UniProtKB-SubCell"/>
</dbReference>
<dbReference type="GO" id="GO:0046872">
    <property type="term" value="F:metal ion binding"/>
    <property type="evidence" value="ECO:0007669"/>
    <property type="project" value="UniProtKB-KW"/>
</dbReference>
<evidence type="ECO:0000256" key="9">
    <source>
        <dbReference type="ARBA" id="ARBA00022989"/>
    </source>
</evidence>
<evidence type="ECO:0000256" key="10">
    <source>
        <dbReference type="ARBA" id="ARBA00023049"/>
    </source>
</evidence>
<comment type="cofactor">
    <cofactor evidence="2">
        <name>Co(2+)</name>
        <dbReference type="ChEBI" id="CHEBI:48828"/>
    </cofactor>
</comment>
<keyword evidence="14" id="KW-1185">Reference proteome</keyword>
<evidence type="ECO:0000256" key="1">
    <source>
        <dbReference type="ARBA" id="ARBA00001936"/>
    </source>
</evidence>
<evidence type="ECO:0000256" key="6">
    <source>
        <dbReference type="ARBA" id="ARBA00022723"/>
    </source>
</evidence>
<comment type="caution">
    <text evidence="13">The sequence shown here is derived from an EMBL/GenBank/DDBJ whole genome shotgun (WGS) entry which is preliminary data.</text>
</comment>
<organism evidence="13 14">
    <name type="scientific">Solitalea longa</name>
    <dbReference type="NCBI Taxonomy" id="2079460"/>
    <lineage>
        <taxon>Bacteria</taxon>
        <taxon>Pseudomonadati</taxon>
        <taxon>Bacteroidota</taxon>
        <taxon>Sphingobacteriia</taxon>
        <taxon>Sphingobacteriales</taxon>
        <taxon>Sphingobacteriaceae</taxon>
        <taxon>Solitalea</taxon>
    </lineage>
</organism>
<dbReference type="OrthoDB" id="9798714at2"/>
<keyword evidence="5" id="KW-0812">Transmembrane</keyword>
<dbReference type="InterPro" id="IPR040230">
    <property type="entry name" value="TIKI1/2-like"/>
</dbReference>
<keyword evidence="12" id="KW-0325">Glycoprotein</keyword>
<dbReference type="RefSeq" id="WP_133159366.1">
    <property type="nucleotide sequence ID" value="NZ_PQVF01000007.1"/>
</dbReference>
<dbReference type="CDD" id="cd14789">
    <property type="entry name" value="Tiki"/>
    <property type="match status" value="1"/>
</dbReference>
<dbReference type="GO" id="GO:0030178">
    <property type="term" value="P:negative regulation of Wnt signaling pathway"/>
    <property type="evidence" value="ECO:0007669"/>
    <property type="project" value="InterPro"/>
</dbReference>
<evidence type="ECO:0000256" key="11">
    <source>
        <dbReference type="ARBA" id="ARBA00023136"/>
    </source>
</evidence>
<dbReference type="Proteomes" id="UP000236893">
    <property type="component" value="Unassembled WGS sequence"/>
</dbReference>
<keyword evidence="7" id="KW-0732">Signal</keyword>
<dbReference type="GO" id="GO:0006508">
    <property type="term" value="P:proteolysis"/>
    <property type="evidence" value="ECO:0007669"/>
    <property type="project" value="UniProtKB-KW"/>
</dbReference>
<accession>A0A2S5A2B5</accession>
<keyword evidence="11" id="KW-0472">Membrane</keyword>
<name>A0A2S5A2B5_9SPHI</name>
<dbReference type="GO" id="GO:0004222">
    <property type="term" value="F:metalloendopeptidase activity"/>
    <property type="evidence" value="ECO:0007669"/>
    <property type="project" value="TreeGrafter"/>
</dbReference>
<protein>
    <submittedName>
        <fullName evidence="13">TraB/GumN family protein</fullName>
    </submittedName>
</protein>
<evidence type="ECO:0000256" key="3">
    <source>
        <dbReference type="ARBA" id="ARBA00004479"/>
    </source>
</evidence>
<keyword evidence="6" id="KW-0479">Metal-binding</keyword>
<evidence type="ECO:0000256" key="8">
    <source>
        <dbReference type="ARBA" id="ARBA00022801"/>
    </source>
</evidence>
<keyword evidence="10" id="KW-0482">Metalloprotease</keyword>
<keyword evidence="9" id="KW-1133">Transmembrane helix</keyword>
<evidence type="ECO:0000256" key="2">
    <source>
        <dbReference type="ARBA" id="ARBA00001941"/>
    </source>
</evidence>
<dbReference type="AlphaFoldDB" id="A0A2S5A2B5"/>
<evidence type="ECO:0000256" key="4">
    <source>
        <dbReference type="ARBA" id="ARBA00022670"/>
    </source>
</evidence>
<evidence type="ECO:0000313" key="13">
    <source>
        <dbReference type="EMBL" id="POY36243.1"/>
    </source>
</evidence>
<dbReference type="InterPro" id="IPR002816">
    <property type="entry name" value="TraB/PrgY/GumN_fam"/>
</dbReference>
<dbReference type="EMBL" id="PQVF01000007">
    <property type="protein sequence ID" value="POY36243.1"/>
    <property type="molecule type" value="Genomic_DNA"/>
</dbReference>
<dbReference type="Pfam" id="PF01963">
    <property type="entry name" value="TraB_PrgY_gumN"/>
    <property type="match status" value="1"/>
</dbReference>
<comment type="subcellular location">
    <subcellularLocation>
        <location evidence="3">Membrane</location>
        <topology evidence="3">Single-pass type I membrane protein</topology>
    </subcellularLocation>
</comment>
<evidence type="ECO:0000256" key="5">
    <source>
        <dbReference type="ARBA" id="ARBA00022692"/>
    </source>
</evidence>
<sequence>MFNSKSIALTCLLFFTFLFNGFCQESKSLLWKISGNGITQPSYLFGTIHLICENDFIVSPAVETSVKNASQVYLEIDMDDPNLNAQMQQYMKMANGQKLQNVLKPDDYKVVSRFFKDSLGVNVDFFNDTKPMLLYSFVLIKMMNGCNIKSYEQAFVEMAKKQQKEVKGLETVAQQMSFIDQISAEKQGDDLVKAIKNYPVYRTYFTKLINVYKEQDIEGLQKLFSDPEFGTSENENETLIYNRNKTWIEQIKAIALKQPTFFAVGAGHLAGDSGVIKLLRNQGFKVEPVN</sequence>
<dbReference type="PANTHER" id="PTHR31120">
    <property type="entry name" value="METALLOPROTEASE TIKI"/>
    <property type="match status" value="1"/>
</dbReference>
<gene>
    <name evidence="13" type="ORF">C3K47_10835</name>
</gene>